<feature type="domain" description="DDE Tnp4" evidence="3">
    <location>
        <begin position="5"/>
        <end position="57"/>
    </location>
</feature>
<keyword evidence="5" id="KW-1185">Reference proteome</keyword>
<comment type="caution">
    <text evidence="4">The sequence shown here is derived from an EMBL/GenBank/DDBJ whole genome shotgun (WGS) entry which is preliminary data.</text>
</comment>
<dbReference type="AlphaFoldDB" id="A0A9P0KQH0"/>
<evidence type="ECO:0000256" key="2">
    <source>
        <dbReference type="ARBA" id="ARBA00022723"/>
    </source>
</evidence>
<evidence type="ECO:0000313" key="5">
    <source>
        <dbReference type="Proteomes" id="UP001152888"/>
    </source>
</evidence>
<dbReference type="EMBL" id="CAKOFQ010006860">
    <property type="protein sequence ID" value="CAH1977592.1"/>
    <property type="molecule type" value="Genomic_DNA"/>
</dbReference>
<sequence length="117" mass="13689">MSERQKKVFNYRLSRARRYIECCFGILASKWRIFQRPLNVDIDLAECIVKAACILQNFVRQRHGGRDDTNGLELCHFPSIDKDSLSRANKNGLTARDKFADYFVEVSPLPWQHQSIR</sequence>
<dbReference type="InterPro" id="IPR027806">
    <property type="entry name" value="HARBI1_dom"/>
</dbReference>
<gene>
    <name evidence="4" type="ORF">ACAOBT_LOCUS12743</name>
</gene>
<dbReference type="Pfam" id="PF13359">
    <property type="entry name" value="DDE_Tnp_4"/>
    <property type="match status" value="1"/>
</dbReference>
<reference evidence="4" key="1">
    <citation type="submission" date="2022-03" db="EMBL/GenBank/DDBJ databases">
        <authorList>
            <person name="Sayadi A."/>
        </authorList>
    </citation>
    <scope>NUCLEOTIDE SEQUENCE</scope>
</reference>
<accession>A0A9P0KQH0</accession>
<name>A0A9P0KQH0_ACAOB</name>
<evidence type="ECO:0000259" key="3">
    <source>
        <dbReference type="Pfam" id="PF13359"/>
    </source>
</evidence>
<dbReference type="GO" id="GO:0046872">
    <property type="term" value="F:metal ion binding"/>
    <property type="evidence" value="ECO:0007669"/>
    <property type="project" value="UniProtKB-KW"/>
</dbReference>
<evidence type="ECO:0000313" key="4">
    <source>
        <dbReference type="EMBL" id="CAH1977592.1"/>
    </source>
</evidence>
<proteinExistence type="predicted"/>
<comment type="cofactor">
    <cofactor evidence="1">
        <name>a divalent metal cation</name>
        <dbReference type="ChEBI" id="CHEBI:60240"/>
    </cofactor>
</comment>
<evidence type="ECO:0000256" key="1">
    <source>
        <dbReference type="ARBA" id="ARBA00001968"/>
    </source>
</evidence>
<organism evidence="4 5">
    <name type="scientific">Acanthoscelides obtectus</name>
    <name type="common">Bean weevil</name>
    <name type="synonym">Bruchus obtectus</name>
    <dbReference type="NCBI Taxonomy" id="200917"/>
    <lineage>
        <taxon>Eukaryota</taxon>
        <taxon>Metazoa</taxon>
        <taxon>Ecdysozoa</taxon>
        <taxon>Arthropoda</taxon>
        <taxon>Hexapoda</taxon>
        <taxon>Insecta</taxon>
        <taxon>Pterygota</taxon>
        <taxon>Neoptera</taxon>
        <taxon>Endopterygota</taxon>
        <taxon>Coleoptera</taxon>
        <taxon>Polyphaga</taxon>
        <taxon>Cucujiformia</taxon>
        <taxon>Chrysomeloidea</taxon>
        <taxon>Chrysomelidae</taxon>
        <taxon>Bruchinae</taxon>
        <taxon>Bruchini</taxon>
        <taxon>Acanthoscelides</taxon>
    </lineage>
</organism>
<dbReference type="Proteomes" id="UP001152888">
    <property type="component" value="Unassembled WGS sequence"/>
</dbReference>
<keyword evidence="2" id="KW-0479">Metal-binding</keyword>
<protein>
    <recommendedName>
        <fullName evidence="3">DDE Tnp4 domain-containing protein</fullName>
    </recommendedName>
</protein>